<dbReference type="PROSITE" id="PS51482">
    <property type="entry name" value="DEGV"/>
    <property type="match status" value="1"/>
</dbReference>
<dbReference type="KEGG" id="piv:NCTC13079_00427"/>
<dbReference type="InterPro" id="IPR003797">
    <property type="entry name" value="DegV"/>
</dbReference>
<dbReference type="InterPro" id="IPR050270">
    <property type="entry name" value="DegV_domain_contain"/>
</dbReference>
<dbReference type="EMBL" id="LR134523">
    <property type="protein sequence ID" value="VEJ34987.1"/>
    <property type="molecule type" value="Genomic_DNA"/>
</dbReference>
<keyword evidence="1" id="KW-0446">Lipid-binding</keyword>
<dbReference type="InterPro" id="IPR043168">
    <property type="entry name" value="DegV_C"/>
</dbReference>
<reference evidence="2 3" key="1">
    <citation type="submission" date="2018-12" db="EMBL/GenBank/DDBJ databases">
        <authorList>
            <consortium name="Pathogen Informatics"/>
        </authorList>
    </citation>
    <scope>NUCLEOTIDE SEQUENCE [LARGE SCALE GENOMIC DNA]</scope>
    <source>
        <strain evidence="2 3">NCTC13079</strain>
    </source>
</reference>
<dbReference type="SUPFAM" id="SSF82549">
    <property type="entry name" value="DAK1/DegV-like"/>
    <property type="match status" value="1"/>
</dbReference>
<keyword evidence="3" id="KW-1185">Reference proteome</keyword>
<name>A0A3S4YUV1_9FIRM</name>
<evidence type="ECO:0000313" key="2">
    <source>
        <dbReference type="EMBL" id="VEJ34987.1"/>
    </source>
</evidence>
<dbReference type="NCBIfam" id="TIGR00762">
    <property type="entry name" value="DegV"/>
    <property type="match status" value="1"/>
</dbReference>
<dbReference type="RefSeq" id="WP_126464876.1">
    <property type="nucleotide sequence ID" value="NZ_JAUSWF010000002.1"/>
</dbReference>
<dbReference type="PANTHER" id="PTHR33434:SF2">
    <property type="entry name" value="FATTY ACID-BINDING PROTEIN TM_1468"/>
    <property type="match status" value="1"/>
</dbReference>
<protein>
    <submittedName>
        <fullName evidence="2">DegV domain-containing protein SAV1425</fullName>
    </submittedName>
</protein>
<dbReference type="GO" id="GO:0008289">
    <property type="term" value="F:lipid binding"/>
    <property type="evidence" value="ECO:0007669"/>
    <property type="project" value="UniProtKB-KW"/>
</dbReference>
<dbReference type="AlphaFoldDB" id="A0A3S4YUV1"/>
<evidence type="ECO:0000313" key="3">
    <source>
        <dbReference type="Proteomes" id="UP000269544"/>
    </source>
</evidence>
<sequence length="290" mass="32014">MSSYQILTDGAQDLYPELFHSTNIRRIPMRTACGGRDFEIGDDTTRDDILTFYRLLKEQPAYTSQISPGIYEHYFEQYLEKGLDVLYLCMSGGISMQFHQSEVAAKLLQARYPERTIRCLDTRTCTAGGNLICARAEANQAAGMDLSENFDDLESFKAHIGLYGIVTELDHLHRGGRLSSVGALVGNALNIKPFLHMRDDGVLAIREKVRGAKNATKTLARTAGEDPDPAHRICYLSHADNEALCEEVKKLILEKTEIETVYTGLLNPIIGSHLGSGGISMAVLCAKPVS</sequence>
<gene>
    <name evidence="2" type="ORF">NCTC13079_00427</name>
</gene>
<organism evidence="2 3">
    <name type="scientific">Aedoeadaptatus ivorii</name>
    <dbReference type="NCBI Taxonomy" id="54006"/>
    <lineage>
        <taxon>Bacteria</taxon>
        <taxon>Bacillati</taxon>
        <taxon>Bacillota</taxon>
        <taxon>Tissierellia</taxon>
        <taxon>Tissierellales</taxon>
        <taxon>Peptoniphilaceae</taxon>
        <taxon>Aedoeadaptatus</taxon>
    </lineage>
</organism>
<evidence type="ECO:0000256" key="1">
    <source>
        <dbReference type="ARBA" id="ARBA00023121"/>
    </source>
</evidence>
<proteinExistence type="predicted"/>
<accession>A0A3S4YUV1</accession>
<dbReference type="Gene3D" id="3.40.50.10170">
    <property type="match status" value="1"/>
</dbReference>
<dbReference type="Gene3D" id="3.30.1180.10">
    <property type="match status" value="1"/>
</dbReference>
<dbReference type="Proteomes" id="UP000269544">
    <property type="component" value="Chromosome"/>
</dbReference>
<dbReference type="Pfam" id="PF02645">
    <property type="entry name" value="DegV"/>
    <property type="match status" value="1"/>
</dbReference>
<dbReference type="OrthoDB" id="9780660at2"/>
<dbReference type="PANTHER" id="PTHR33434">
    <property type="entry name" value="DEGV DOMAIN-CONTAINING PROTEIN DR_1986-RELATED"/>
    <property type="match status" value="1"/>
</dbReference>